<dbReference type="VEuPathDB" id="AmoebaDB:KM1_051600"/>
<evidence type="ECO:0000256" key="4">
    <source>
        <dbReference type="ARBA" id="ARBA00022540"/>
    </source>
</evidence>
<dbReference type="InterPro" id="IPR042529">
    <property type="entry name" value="IF_2B-like_C"/>
</dbReference>
<evidence type="ECO:0000256" key="2">
    <source>
        <dbReference type="ARBA" id="ARBA00007251"/>
    </source>
</evidence>
<evidence type="ECO:0000256" key="5">
    <source>
        <dbReference type="ARBA" id="ARBA00022917"/>
    </source>
</evidence>
<dbReference type="InterPro" id="IPR051855">
    <property type="entry name" value="eIF2B_beta_subunit"/>
</dbReference>
<keyword evidence="4 10" id="KW-0396">Initiation factor</keyword>
<evidence type="ECO:0000256" key="7">
    <source>
        <dbReference type="ARBA" id="ARBA00044228"/>
    </source>
</evidence>
<dbReference type="GO" id="GO:0005085">
    <property type="term" value="F:guanyl-nucleotide exchange factor activity"/>
    <property type="evidence" value="ECO:0007669"/>
    <property type="project" value="TreeGrafter"/>
</dbReference>
<dbReference type="InterPro" id="IPR037171">
    <property type="entry name" value="NagB/RpiA_transferase-like"/>
</dbReference>
<keyword evidence="5" id="KW-0648">Protein biosynthesis</keyword>
<dbReference type="GO" id="GO:0005829">
    <property type="term" value="C:cytosol"/>
    <property type="evidence" value="ECO:0007669"/>
    <property type="project" value="UniProtKB-SubCell"/>
</dbReference>
<dbReference type="VEuPathDB" id="AmoebaDB:EHI5A_022260"/>
<comment type="subcellular location">
    <subcellularLocation>
        <location evidence="1">Cytoplasm</location>
        <location evidence="1">Cytosol</location>
    </subcellularLocation>
</comment>
<evidence type="ECO:0000256" key="6">
    <source>
        <dbReference type="ARBA" id="ARBA00044122"/>
    </source>
</evidence>
<evidence type="ECO:0000256" key="9">
    <source>
        <dbReference type="RuleBase" id="RU003814"/>
    </source>
</evidence>
<dbReference type="Gene3D" id="3.40.50.10470">
    <property type="entry name" value="Translation initiation factor eif-2b, domain 2"/>
    <property type="match status" value="1"/>
</dbReference>
<name>A0A5K1UHE2_ENTHI</name>
<dbReference type="GO" id="GO:0003743">
    <property type="term" value="F:translation initiation factor activity"/>
    <property type="evidence" value="ECO:0007669"/>
    <property type="project" value="UniProtKB-KW"/>
</dbReference>
<dbReference type="PANTHER" id="PTHR45859:SF1">
    <property type="entry name" value="TRANSLATION INITIATION FACTOR EIF-2B SUBUNIT BETA"/>
    <property type="match status" value="1"/>
</dbReference>
<dbReference type="FunFam" id="3.40.50.10470:FF:000033">
    <property type="entry name" value="Translation initiation factor eIF-2B subunit alpha, putative"/>
    <property type="match status" value="1"/>
</dbReference>
<comment type="caution">
    <text evidence="10">The sequence shown here is derived from an EMBL/GenBank/DDBJ whole genome shotgun (WGS) entry which is preliminary data.</text>
</comment>
<evidence type="ECO:0000313" key="10">
    <source>
        <dbReference type="EMBL" id="GAT97811.1"/>
    </source>
</evidence>
<reference evidence="10 11" key="1">
    <citation type="submission" date="2016-05" db="EMBL/GenBank/DDBJ databases">
        <title>First whole genome sequencing of Entamoeba histolytica HM1:IMSS-clone-6.</title>
        <authorList>
            <person name="Mukherjee Avik.K."/>
            <person name="Izumyama S."/>
            <person name="Nakada-Tsukui K."/>
            <person name="Nozaki T."/>
        </authorList>
    </citation>
    <scope>NUCLEOTIDE SEQUENCE [LARGE SCALE GENOMIC DNA]</scope>
    <source>
        <strain evidence="10 11">HM1:IMSS clone 6</strain>
    </source>
</reference>
<evidence type="ECO:0000256" key="3">
    <source>
        <dbReference type="ARBA" id="ARBA00022490"/>
    </source>
</evidence>
<dbReference type="Proteomes" id="UP000078387">
    <property type="component" value="Unassembled WGS sequence"/>
</dbReference>
<dbReference type="VEuPathDB" id="AmoebaDB:EHI7A_021780"/>
<evidence type="ECO:0000313" key="11">
    <source>
        <dbReference type="Proteomes" id="UP000078387"/>
    </source>
</evidence>
<dbReference type="VEuPathDB" id="AmoebaDB:EHI8A_032060"/>
<dbReference type="OMA" id="SHSCAVA"/>
<evidence type="ECO:0000256" key="1">
    <source>
        <dbReference type="ARBA" id="ARBA00004514"/>
    </source>
</evidence>
<dbReference type="InterPro" id="IPR000649">
    <property type="entry name" value="IF-2B-related"/>
</dbReference>
<accession>A0A5K1UHE2</accession>
<dbReference type="SUPFAM" id="SSF100950">
    <property type="entry name" value="NagB/RpiA/CoA transferase-like"/>
    <property type="match status" value="1"/>
</dbReference>
<organism evidence="10 11">
    <name type="scientific">Entamoeba histolytica</name>
    <dbReference type="NCBI Taxonomy" id="5759"/>
    <lineage>
        <taxon>Eukaryota</taxon>
        <taxon>Amoebozoa</taxon>
        <taxon>Evosea</taxon>
        <taxon>Archamoebae</taxon>
        <taxon>Mastigamoebida</taxon>
        <taxon>Entamoebidae</taxon>
        <taxon>Entamoeba</taxon>
    </lineage>
</organism>
<dbReference type="PANTHER" id="PTHR45859">
    <property type="entry name" value="TRANSLATION INITIATION FACTOR EIF-2B SUBUNIT BETA"/>
    <property type="match status" value="1"/>
</dbReference>
<dbReference type="EMBL" id="BDEQ01000001">
    <property type="protein sequence ID" value="GAT97811.1"/>
    <property type="molecule type" value="Genomic_DNA"/>
</dbReference>
<comment type="similarity">
    <text evidence="2 9">Belongs to the eIF-2B alpha/beta/delta subunits family.</text>
</comment>
<sequence length="380" mass="43080">MQKYQSTFNRVQEIVQNIKRGVVYGAYQSSSPILSLLSRLIEREHFERPGELMNVLKGIGKYVQIGTQSEYATVNIVRRVMFMAREVEKSMLNEDFDVQANELHRLTFEHQTTSTVDMVKYKELLVEMIKEFQQELSTLYESIAEQGELYINDNDTILLYGKSRTVLEFVAGAKRNRKFNVIVIESLQRHDEQEIVNDLKAKGIQSHLISESSLFSILPRVNKIILGCHSVFANGGLVATSGAYNLCSAANHFHVPVYVCTGAYKICPNFPTNSNGFSLIQSPLPITPAILSTPAIGRTTTGLEEVLTKKSDVDETVVVNEYQIKEAQYVRVINSTFDYIQPDWINLFITNEKGVSPSYIYRLVAQLYNPEDTFFIESGN</sequence>
<protein>
    <recommendedName>
        <fullName evidence="6">Translation initiation factor eIF2B subunit beta</fullName>
    </recommendedName>
    <alternativeName>
        <fullName evidence="7">eIF2B GDP-GTP exchange factor subunit beta</fullName>
    </alternativeName>
</protein>
<keyword evidence="3" id="KW-0963">Cytoplasm</keyword>
<evidence type="ECO:0000256" key="8">
    <source>
        <dbReference type="ARBA" id="ARBA00046432"/>
    </source>
</evidence>
<dbReference type="GO" id="GO:0005851">
    <property type="term" value="C:eukaryotic translation initiation factor 2B complex"/>
    <property type="evidence" value="ECO:0007669"/>
    <property type="project" value="TreeGrafter"/>
</dbReference>
<gene>
    <name evidence="10" type="ORF">CL6EHI_019170</name>
</gene>
<dbReference type="Pfam" id="PF01008">
    <property type="entry name" value="IF-2B"/>
    <property type="match status" value="1"/>
</dbReference>
<proteinExistence type="inferred from homology"/>
<dbReference type="VEuPathDB" id="AmoebaDB:EHI_019170"/>
<dbReference type="AlphaFoldDB" id="A0A5K1UHE2"/>
<comment type="subunit">
    <text evidence="8">Component of the translation initiation factor 2B (eIF2B) complex which is a heterodecamer of two sets of five different subunits: alpha, beta, gamma, delta and epsilon. Subunits alpha, beta and delta comprise a regulatory subcomplex and subunits epsilon and gamma comprise a catalytic subcomplex. Within the complex, the hexameric regulatory complex resides at the center, with the two heterodimeric catalytic subcomplexes bound on opposite sides.</text>
</comment>